<feature type="compositionally biased region" description="Basic and acidic residues" evidence="1">
    <location>
        <begin position="333"/>
        <end position="348"/>
    </location>
</feature>
<keyword evidence="2" id="KW-0812">Transmembrane</keyword>
<evidence type="ECO:0000256" key="2">
    <source>
        <dbReference type="SAM" id="Phobius"/>
    </source>
</evidence>
<evidence type="ECO:0000259" key="3">
    <source>
        <dbReference type="Pfam" id="PF20151"/>
    </source>
</evidence>
<feature type="transmembrane region" description="Helical" evidence="2">
    <location>
        <begin position="215"/>
        <end position="234"/>
    </location>
</feature>
<feature type="transmembrane region" description="Helical" evidence="2">
    <location>
        <begin position="92"/>
        <end position="117"/>
    </location>
</feature>
<evidence type="ECO:0000256" key="1">
    <source>
        <dbReference type="SAM" id="MobiDB-lite"/>
    </source>
</evidence>
<evidence type="ECO:0000313" key="5">
    <source>
        <dbReference type="Proteomes" id="UP001212997"/>
    </source>
</evidence>
<protein>
    <recommendedName>
        <fullName evidence="3">DUF6533 domain-containing protein</fullName>
    </recommendedName>
</protein>
<feature type="transmembrane region" description="Helical" evidence="2">
    <location>
        <begin position="173"/>
        <end position="195"/>
    </location>
</feature>
<feature type="domain" description="DUF6533" evidence="3">
    <location>
        <begin position="25"/>
        <end position="70"/>
    </location>
</feature>
<dbReference type="EMBL" id="JANAWD010000221">
    <property type="protein sequence ID" value="KAJ3483616.1"/>
    <property type="molecule type" value="Genomic_DNA"/>
</dbReference>
<name>A0AAD5V6B6_9APHY</name>
<gene>
    <name evidence="4" type="ORF">NLI96_g6191</name>
</gene>
<organism evidence="4 5">
    <name type="scientific">Meripilus lineatus</name>
    <dbReference type="NCBI Taxonomy" id="2056292"/>
    <lineage>
        <taxon>Eukaryota</taxon>
        <taxon>Fungi</taxon>
        <taxon>Dikarya</taxon>
        <taxon>Basidiomycota</taxon>
        <taxon>Agaricomycotina</taxon>
        <taxon>Agaricomycetes</taxon>
        <taxon>Polyporales</taxon>
        <taxon>Meripilaceae</taxon>
        <taxon>Meripilus</taxon>
    </lineage>
</organism>
<proteinExistence type="predicted"/>
<evidence type="ECO:0000313" key="4">
    <source>
        <dbReference type="EMBL" id="KAJ3483616.1"/>
    </source>
</evidence>
<feature type="region of interest" description="Disordered" evidence="1">
    <location>
        <begin position="333"/>
        <end position="372"/>
    </location>
</feature>
<feature type="transmembrane region" description="Helical" evidence="2">
    <location>
        <begin position="240"/>
        <end position="259"/>
    </location>
</feature>
<dbReference type="Proteomes" id="UP001212997">
    <property type="component" value="Unassembled WGS sequence"/>
</dbReference>
<dbReference type="AlphaFoldDB" id="A0AAD5V6B6"/>
<comment type="caution">
    <text evidence="4">The sequence shown here is derived from an EMBL/GenBank/DDBJ whole genome shotgun (WGS) entry which is preliminary data.</text>
</comment>
<accession>A0AAD5V6B6</accession>
<sequence length="372" mass="41083">MSSSLPPEVVEQIETGFAHLLANKYYVLASTVMLVYDHFLTFEREIEYIWNRKKSIPTYLFLIFRYATPIVSLINLIALHDPNWTGSTCDDWIWLPVSMGPIISAATGVILILRVYAIYNSSRWILFVTIPVYFAQLGVMGWSIPAGVPAPLPAGFIGCVPSEKVGTGRRLSALYVAALVFDATIFLLTLGRAVYMRLTKSTIPLAEVVIRDGTLYFLVIFIVNLVNVCLLSLAPADISAINAPFASMITAVLVARLMFNLREAGRNKAIVSGNQTAPTKTLSTWRIAGQSDDTEDTGETGGTSAVLAHEHRRGHLSFREIVGVDEFDVELGRETRDVEPWDEPHPDANDVEQPPQTEAYEMDATRATTSAQ</sequence>
<keyword evidence="2" id="KW-1133">Transmembrane helix</keyword>
<feature type="transmembrane region" description="Helical" evidence="2">
    <location>
        <begin position="20"/>
        <end position="39"/>
    </location>
</feature>
<feature type="transmembrane region" description="Helical" evidence="2">
    <location>
        <begin position="124"/>
        <end position="144"/>
    </location>
</feature>
<dbReference type="Pfam" id="PF20151">
    <property type="entry name" value="DUF6533"/>
    <property type="match status" value="1"/>
</dbReference>
<feature type="transmembrane region" description="Helical" evidence="2">
    <location>
        <begin position="59"/>
        <end position="80"/>
    </location>
</feature>
<keyword evidence="2" id="KW-0472">Membrane</keyword>
<dbReference type="InterPro" id="IPR045340">
    <property type="entry name" value="DUF6533"/>
</dbReference>
<keyword evidence="5" id="KW-1185">Reference proteome</keyword>
<reference evidence="4" key="1">
    <citation type="submission" date="2022-07" db="EMBL/GenBank/DDBJ databases">
        <title>Genome Sequence of Physisporinus lineatus.</title>
        <authorList>
            <person name="Buettner E."/>
        </authorList>
    </citation>
    <scope>NUCLEOTIDE SEQUENCE</scope>
    <source>
        <strain evidence="4">VT162</strain>
    </source>
</reference>